<comment type="caution">
    <text evidence="4">The sequence shown here is derived from an EMBL/GenBank/DDBJ whole genome shotgun (WGS) entry which is preliminary data.</text>
</comment>
<dbReference type="Gene3D" id="3.40.50.880">
    <property type="match status" value="1"/>
</dbReference>
<dbReference type="OMA" id="ICAFKEN"/>
<sequence length="140" mass="15873">MLSFAKIYDFFIANSVDFEVASLREEITCEGSFKLNSPNYSQSLYGYDIVVFPDGTGALNLSYDDIFLSWIKSANDAKIKIAINRASLIIKEAGLFHRQLFMNDDKVTAICEFCVDKDVISMADTSASWQELKEWIKSRV</sequence>
<organism evidence="4">
    <name type="scientific">Campylobacter fetus</name>
    <dbReference type="NCBI Taxonomy" id="196"/>
    <lineage>
        <taxon>Bacteria</taxon>
        <taxon>Pseudomonadati</taxon>
        <taxon>Campylobacterota</taxon>
        <taxon>Epsilonproteobacteria</taxon>
        <taxon>Campylobacterales</taxon>
        <taxon>Campylobacteraceae</taxon>
        <taxon>Campylobacter</taxon>
    </lineage>
</organism>
<dbReference type="EMBL" id="AACCXK010000003">
    <property type="protein sequence ID" value="EAK0452519.1"/>
    <property type="molecule type" value="Genomic_DNA"/>
</dbReference>
<name>A0A5L8JHX9_CAMFE</name>
<dbReference type="EMBL" id="AACCXM010000003">
    <property type="protein sequence ID" value="EAK0468796.1"/>
    <property type="molecule type" value="Genomic_DNA"/>
</dbReference>
<accession>A0A5L8JHX9</accession>
<reference evidence="4 6" key="1">
    <citation type="submission" date="2018-05" db="EMBL/GenBank/DDBJ databases">
        <authorList>
            <consortium name="PulseNet: The National Subtyping Network for Foodborne Disease Surveillance"/>
            <person name="Tarr C.L."/>
            <person name="Trees E."/>
            <person name="Katz L.S."/>
            <person name="Carleton-Romer H.A."/>
            <person name="Stroika S."/>
            <person name="Kucerova Z."/>
            <person name="Roache K.F."/>
            <person name="Sabol A.L."/>
            <person name="Besser J."/>
            <person name="Gerner-Smidt P."/>
        </authorList>
    </citation>
    <scope>NUCLEOTIDE SEQUENCE</scope>
    <source>
        <strain evidence="3">2014D-0197</strain>
        <strain evidence="1 6">2016D-0221</strain>
        <strain evidence="4">D4313</strain>
        <strain evidence="2 5">PNUSAC001503</strain>
    </source>
</reference>
<evidence type="ECO:0000313" key="4">
    <source>
        <dbReference type="EMBL" id="EAK0468796.1"/>
    </source>
</evidence>
<evidence type="ECO:0000313" key="2">
    <source>
        <dbReference type="EMBL" id="EAI8858343.1"/>
    </source>
</evidence>
<gene>
    <name evidence="3" type="ORF">AAH17_02420</name>
    <name evidence="4" type="ORF">AAH24_05375</name>
    <name evidence="1" type="ORF">BVH53_05755</name>
    <name evidence="2" type="ORF">CX802_00575</name>
</gene>
<keyword evidence="5" id="KW-1185">Reference proteome</keyword>
<dbReference type="EMBL" id="AABTCC010000001">
    <property type="protein sequence ID" value="EAI8858343.1"/>
    <property type="molecule type" value="Genomic_DNA"/>
</dbReference>
<dbReference type="InterPro" id="IPR029062">
    <property type="entry name" value="Class_I_gatase-like"/>
</dbReference>
<dbReference type="Proteomes" id="UP000557842">
    <property type="component" value="Unassembled WGS sequence"/>
</dbReference>
<dbReference type="AlphaFoldDB" id="A0A5L8JHX9"/>
<evidence type="ECO:0000313" key="6">
    <source>
        <dbReference type="Proteomes" id="UP000557842"/>
    </source>
</evidence>
<protein>
    <submittedName>
        <fullName evidence="4">Uncharacterized protein</fullName>
    </submittedName>
</protein>
<evidence type="ECO:0000313" key="5">
    <source>
        <dbReference type="Proteomes" id="UP000535509"/>
    </source>
</evidence>
<proteinExistence type="predicted"/>
<dbReference type="SUPFAM" id="SSF52317">
    <property type="entry name" value="Class I glutamine amidotransferase-like"/>
    <property type="match status" value="1"/>
</dbReference>
<evidence type="ECO:0000313" key="3">
    <source>
        <dbReference type="EMBL" id="EAK0452519.1"/>
    </source>
</evidence>
<dbReference type="EMBL" id="AABQDW010000009">
    <property type="protein sequence ID" value="EAI5408202.1"/>
    <property type="molecule type" value="Genomic_DNA"/>
</dbReference>
<dbReference type="Proteomes" id="UP000535509">
    <property type="component" value="Unassembled WGS sequence"/>
</dbReference>
<evidence type="ECO:0000313" key="1">
    <source>
        <dbReference type="EMBL" id="EAI5408202.1"/>
    </source>
</evidence>